<proteinExistence type="inferred from homology"/>
<evidence type="ECO:0000256" key="5">
    <source>
        <dbReference type="ARBA" id="ARBA00022617"/>
    </source>
</evidence>
<keyword evidence="4" id="KW-1003">Cell membrane</keyword>
<dbReference type="PANTHER" id="PTHR30529">
    <property type="entry name" value="CYTOCHROME B561"/>
    <property type="match status" value="1"/>
</dbReference>
<dbReference type="AlphaFoldDB" id="R1H8J6"/>
<dbReference type="InterPro" id="IPR011577">
    <property type="entry name" value="Cyt_b561_bac/Ni-Hgenase"/>
</dbReference>
<evidence type="ECO:0000256" key="8">
    <source>
        <dbReference type="ARBA" id="ARBA00022982"/>
    </source>
</evidence>
<evidence type="ECO:0000313" key="15">
    <source>
        <dbReference type="EMBL" id="EOD54774.1"/>
    </source>
</evidence>
<evidence type="ECO:0000256" key="3">
    <source>
        <dbReference type="ARBA" id="ARBA00022448"/>
    </source>
</evidence>
<dbReference type="EMBL" id="AQGQ01000083">
    <property type="protein sequence ID" value="EOD54774.1"/>
    <property type="molecule type" value="Genomic_DNA"/>
</dbReference>
<feature type="transmembrane region" description="Helical" evidence="13">
    <location>
        <begin position="147"/>
        <end position="166"/>
    </location>
</feature>
<keyword evidence="11 13" id="KW-0472">Membrane</keyword>
<evidence type="ECO:0000256" key="7">
    <source>
        <dbReference type="ARBA" id="ARBA00022723"/>
    </source>
</evidence>
<dbReference type="GO" id="GO:0020037">
    <property type="term" value="F:heme binding"/>
    <property type="evidence" value="ECO:0007669"/>
    <property type="project" value="TreeGrafter"/>
</dbReference>
<comment type="cofactor">
    <cofactor evidence="1">
        <name>heme b</name>
        <dbReference type="ChEBI" id="CHEBI:60344"/>
    </cofactor>
</comment>
<dbReference type="InterPro" id="IPR052168">
    <property type="entry name" value="Cytochrome_b561_oxidase"/>
</dbReference>
<dbReference type="InterPro" id="IPR016174">
    <property type="entry name" value="Di-haem_cyt_TM"/>
</dbReference>
<evidence type="ECO:0000256" key="6">
    <source>
        <dbReference type="ARBA" id="ARBA00022692"/>
    </source>
</evidence>
<dbReference type="PATRIC" id="fig|1268236.3.peg.2486"/>
<evidence type="ECO:0000259" key="14">
    <source>
        <dbReference type="Pfam" id="PF01292"/>
    </source>
</evidence>
<comment type="caution">
    <text evidence="15">The sequence shown here is derived from an EMBL/GenBank/DDBJ whole genome shotgun (WGS) entry which is preliminary data.</text>
</comment>
<evidence type="ECO:0000256" key="4">
    <source>
        <dbReference type="ARBA" id="ARBA00022475"/>
    </source>
</evidence>
<dbReference type="RefSeq" id="WP_005902510.1">
    <property type="nucleotide sequence ID" value="NZ_AQGQ01000083.1"/>
</dbReference>
<dbReference type="PANTHER" id="PTHR30529:SF3">
    <property type="entry name" value="CYTOCHROME B561 HOMOLOG 1"/>
    <property type="match status" value="1"/>
</dbReference>
<dbReference type="GO" id="GO:0009055">
    <property type="term" value="F:electron transfer activity"/>
    <property type="evidence" value="ECO:0007669"/>
    <property type="project" value="InterPro"/>
</dbReference>
<evidence type="ECO:0000313" key="16">
    <source>
        <dbReference type="Proteomes" id="UP000013526"/>
    </source>
</evidence>
<feature type="transmembrane region" description="Helical" evidence="13">
    <location>
        <begin position="50"/>
        <end position="72"/>
    </location>
</feature>
<keyword evidence="8" id="KW-0249">Electron transport</keyword>
<keyword evidence="3" id="KW-0813">Transport</keyword>
<accession>R1H8J6</accession>
<evidence type="ECO:0000256" key="1">
    <source>
        <dbReference type="ARBA" id="ARBA00001970"/>
    </source>
</evidence>
<protein>
    <submittedName>
        <fullName evidence="15">Cytochrome b561</fullName>
    </submittedName>
</protein>
<keyword evidence="7" id="KW-0479">Metal-binding</keyword>
<dbReference type="Proteomes" id="UP000013526">
    <property type="component" value="Unassembled WGS sequence"/>
</dbReference>
<reference evidence="15 16" key="1">
    <citation type="journal article" date="2013" name="Genome Announc.">
        <title>Draft Genome Sequence of Aeromonas molluscorum Strain 848TT, Isolated from Bivalve Molluscs.</title>
        <authorList>
            <person name="Spataro N."/>
            <person name="Farfan M."/>
            <person name="Albarral V."/>
            <person name="Sanglas A."/>
            <person name="Loren J.G."/>
            <person name="Fuste M.C."/>
            <person name="Bosch E."/>
        </authorList>
    </citation>
    <scope>NUCLEOTIDE SEQUENCE [LARGE SCALE GENOMIC DNA]</scope>
    <source>
        <strain evidence="15 16">848</strain>
    </source>
</reference>
<keyword evidence="10" id="KW-0408">Iron</keyword>
<name>R1H8J6_9GAMM</name>
<organism evidence="15 16">
    <name type="scientific">Aeromonas molluscorum 848</name>
    <dbReference type="NCBI Taxonomy" id="1268236"/>
    <lineage>
        <taxon>Bacteria</taxon>
        <taxon>Pseudomonadati</taxon>
        <taxon>Pseudomonadota</taxon>
        <taxon>Gammaproteobacteria</taxon>
        <taxon>Aeromonadales</taxon>
        <taxon>Aeromonadaceae</taxon>
        <taxon>Aeromonas</taxon>
    </lineage>
</organism>
<evidence type="ECO:0000256" key="9">
    <source>
        <dbReference type="ARBA" id="ARBA00022989"/>
    </source>
</evidence>
<feature type="domain" description="Cytochrome b561 bacterial/Ni-hydrogenase" evidence="14">
    <location>
        <begin position="8"/>
        <end position="179"/>
    </location>
</feature>
<keyword evidence="6 13" id="KW-0812">Transmembrane</keyword>
<dbReference type="SUPFAM" id="SSF81342">
    <property type="entry name" value="Transmembrane di-heme cytochromes"/>
    <property type="match status" value="1"/>
</dbReference>
<feature type="transmembrane region" description="Helical" evidence="13">
    <location>
        <begin position="93"/>
        <end position="111"/>
    </location>
</feature>
<dbReference type="Pfam" id="PF01292">
    <property type="entry name" value="Ni_hydr_CYTB"/>
    <property type="match status" value="1"/>
</dbReference>
<dbReference type="OrthoDB" id="8589936at2"/>
<gene>
    <name evidence="15" type="ORF">G113_12624</name>
</gene>
<evidence type="ECO:0000256" key="2">
    <source>
        <dbReference type="ARBA" id="ARBA00004651"/>
    </source>
</evidence>
<keyword evidence="16" id="KW-1185">Reference proteome</keyword>
<comment type="similarity">
    <text evidence="12">Belongs to the cytochrome b561 family.</text>
</comment>
<evidence type="ECO:0000256" key="10">
    <source>
        <dbReference type="ARBA" id="ARBA00023004"/>
    </source>
</evidence>
<comment type="subcellular location">
    <subcellularLocation>
        <location evidence="2">Cell membrane</location>
        <topology evidence="2">Multi-pass membrane protein</topology>
    </subcellularLocation>
</comment>
<feature type="transmembrane region" description="Helical" evidence="13">
    <location>
        <begin position="12"/>
        <end position="30"/>
    </location>
</feature>
<dbReference type="GO" id="GO:0046872">
    <property type="term" value="F:metal ion binding"/>
    <property type="evidence" value="ECO:0007669"/>
    <property type="project" value="UniProtKB-KW"/>
</dbReference>
<keyword evidence="5" id="KW-0349">Heme</keyword>
<dbReference type="GO" id="GO:0022904">
    <property type="term" value="P:respiratory electron transport chain"/>
    <property type="evidence" value="ECO:0007669"/>
    <property type="project" value="InterPro"/>
</dbReference>
<evidence type="ECO:0000256" key="13">
    <source>
        <dbReference type="SAM" id="Phobius"/>
    </source>
</evidence>
<evidence type="ECO:0000256" key="12">
    <source>
        <dbReference type="ARBA" id="ARBA00037975"/>
    </source>
</evidence>
<dbReference type="GO" id="GO:0005886">
    <property type="term" value="C:plasma membrane"/>
    <property type="evidence" value="ECO:0007669"/>
    <property type="project" value="UniProtKB-SubCell"/>
</dbReference>
<keyword evidence="9 13" id="KW-1133">Transmembrane helix</keyword>
<evidence type="ECO:0000256" key="11">
    <source>
        <dbReference type="ARBA" id="ARBA00023136"/>
    </source>
</evidence>
<sequence length="182" mass="20372">MPSSVNPRYHRISILLHWAMLLLIAAVYAAMELRDLFPKGSEGRDAMKEWHFMLGLLVFALVWIRLLARLLFSRPAITPPPARWQQQFAKLGHLALYGLMIALPLLGWLLLSAGGKPIPFFGLSLPALIPADNALKGSIKEWHETLATLGYFLIGLHALAAIYHHHVLKDNTLTNMLPGKRS</sequence>